<dbReference type="AlphaFoldDB" id="A0A6A5YL80"/>
<dbReference type="OrthoDB" id="19657at2759"/>
<dbReference type="SUPFAM" id="SSF53474">
    <property type="entry name" value="alpha/beta-Hydrolases"/>
    <property type="match status" value="1"/>
</dbReference>
<keyword evidence="2" id="KW-0378">Hydrolase</keyword>
<feature type="domain" description="AB hydrolase-1" evidence="1">
    <location>
        <begin position="57"/>
        <end position="283"/>
    </location>
</feature>
<dbReference type="GO" id="GO:0016787">
    <property type="term" value="F:hydrolase activity"/>
    <property type="evidence" value="ECO:0007669"/>
    <property type="project" value="UniProtKB-KW"/>
</dbReference>
<reference evidence="2" key="1">
    <citation type="journal article" date="2020" name="Stud. Mycol.">
        <title>101 Dothideomycetes genomes: a test case for predicting lifestyles and emergence of pathogens.</title>
        <authorList>
            <person name="Haridas S."/>
            <person name="Albert R."/>
            <person name="Binder M."/>
            <person name="Bloem J."/>
            <person name="Labutti K."/>
            <person name="Salamov A."/>
            <person name="Andreopoulos B."/>
            <person name="Baker S."/>
            <person name="Barry K."/>
            <person name="Bills G."/>
            <person name="Bluhm B."/>
            <person name="Cannon C."/>
            <person name="Castanera R."/>
            <person name="Culley D."/>
            <person name="Daum C."/>
            <person name="Ezra D."/>
            <person name="Gonzalez J."/>
            <person name="Henrissat B."/>
            <person name="Kuo A."/>
            <person name="Liang C."/>
            <person name="Lipzen A."/>
            <person name="Lutzoni F."/>
            <person name="Magnuson J."/>
            <person name="Mondo S."/>
            <person name="Nolan M."/>
            <person name="Ohm R."/>
            <person name="Pangilinan J."/>
            <person name="Park H.-J."/>
            <person name="Ramirez L."/>
            <person name="Alfaro M."/>
            <person name="Sun H."/>
            <person name="Tritt A."/>
            <person name="Yoshinaga Y."/>
            <person name="Zwiers L.-H."/>
            <person name="Turgeon B."/>
            <person name="Goodwin S."/>
            <person name="Spatafora J."/>
            <person name="Crous P."/>
            <person name="Grigoriev I."/>
        </authorList>
    </citation>
    <scope>NUCLEOTIDE SEQUENCE</scope>
    <source>
        <strain evidence="2">CBS 627.86</strain>
    </source>
</reference>
<dbReference type="PANTHER" id="PTHR43433:SF5">
    <property type="entry name" value="AB HYDROLASE-1 DOMAIN-CONTAINING PROTEIN"/>
    <property type="match status" value="1"/>
</dbReference>
<dbReference type="PANTHER" id="PTHR43433">
    <property type="entry name" value="HYDROLASE, ALPHA/BETA FOLD FAMILY PROTEIN"/>
    <property type="match status" value="1"/>
</dbReference>
<dbReference type="InterPro" id="IPR050471">
    <property type="entry name" value="AB_hydrolase"/>
</dbReference>
<keyword evidence="3" id="KW-1185">Reference proteome</keyword>
<protein>
    <submittedName>
        <fullName evidence="2">Alpha/beta hydrolase-like protein</fullName>
    </submittedName>
</protein>
<dbReference type="InterPro" id="IPR029058">
    <property type="entry name" value="AB_hydrolase_fold"/>
</dbReference>
<dbReference type="Gene3D" id="3.40.50.1820">
    <property type="entry name" value="alpha/beta hydrolase"/>
    <property type="match status" value="1"/>
</dbReference>
<gene>
    <name evidence="2" type="ORF">BDV96DRAFT_506280</name>
</gene>
<dbReference type="EMBL" id="ML977354">
    <property type="protein sequence ID" value="KAF2107484.1"/>
    <property type="molecule type" value="Genomic_DNA"/>
</dbReference>
<name>A0A6A5YL80_9PLEO</name>
<evidence type="ECO:0000313" key="3">
    <source>
        <dbReference type="Proteomes" id="UP000799770"/>
    </source>
</evidence>
<proteinExistence type="predicted"/>
<dbReference type="Pfam" id="PF00561">
    <property type="entry name" value="Abhydrolase_1"/>
    <property type="match status" value="1"/>
</dbReference>
<accession>A0A6A5YL80</accession>
<sequence length="362" mass="41124">MAGARPLTAAELVEHPEYDHTVWDLKPEKKGRVAVAKDRGGPINIAYEVHGHGNRRLVYIMGLGGMKYAWQRQTKDLAHAKSDEYSSLVFDNRGIGESDKPLFRYSTSEMAKDTLELIDHIGWTGKRELHIIGISMGGMIAQELAMLIPDRICTLSLLSTASGLFNTSGFLSNLRNRANLFIPKHIDKQIANVKANLYTEKWLSQPDELEHIVSSFPTNGDRFAANELWKRQQLEFFTKKGFILQAIAAGWHYKSPEDLASIAKNVGKRRIMVVHGTKDKMITFPHGVVLWRGLERGEGRTGREYLGMEVEDDVWEEGEVEKRFVREQGHVVPIEMRKEFIGWLEALIERGERLNREEGVTS</sequence>
<dbReference type="Proteomes" id="UP000799770">
    <property type="component" value="Unassembled WGS sequence"/>
</dbReference>
<evidence type="ECO:0000259" key="1">
    <source>
        <dbReference type="Pfam" id="PF00561"/>
    </source>
</evidence>
<evidence type="ECO:0000313" key="2">
    <source>
        <dbReference type="EMBL" id="KAF2107484.1"/>
    </source>
</evidence>
<dbReference type="InterPro" id="IPR000073">
    <property type="entry name" value="AB_hydrolase_1"/>
</dbReference>
<organism evidence="2 3">
    <name type="scientific">Lophiotrema nucula</name>
    <dbReference type="NCBI Taxonomy" id="690887"/>
    <lineage>
        <taxon>Eukaryota</taxon>
        <taxon>Fungi</taxon>
        <taxon>Dikarya</taxon>
        <taxon>Ascomycota</taxon>
        <taxon>Pezizomycotina</taxon>
        <taxon>Dothideomycetes</taxon>
        <taxon>Pleosporomycetidae</taxon>
        <taxon>Pleosporales</taxon>
        <taxon>Lophiotremataceae</taxon>
        <taxon>Lophiotrema</taxon>
    </lineage>
</organism>